<dbReference type="Proteomes" id="UP000001568">
    <property type="component" value="Chromosome 10"/>
</dbReference>
<organism evidence="2 3">
    <name type="scientific">Ostreococcus lucimarinus (strain CCE9901)</name>
    <dbReference type="NCBI Taxonomy" id="436017"/>
    <lineage>
        <taxon>Eukaryota</taxon>
        <taxon>Viridiplantae</taxon>
        <taxon>Chlorophyta</taxon>
        <taxon>Mamiellophyceae</taxon>
        <taxon>Mamiellales</taxon>
        <taxon>Bathycoccaceae</taxon>
        <taxon>Ostreococcus</taxon>
    </lineage>
</organism>
<dbReference type="Gramene" id="ABO98219">
    <property type="protein sequence ID" value="ABO98219"/>
    <property type="gene ID" value="OSTLU_26069"/>
</dbReference>
<feature type="transmembrane region" description="Helical" evidence="1">
    <location>
        <begin position="6"/>
        <end position="26"/>
    </location>
</feature>
<name>A4S3I8_OSTLU</name>
<dbReference type="OrthoDB" id="10615029at2759"/>
<proteinExistence type="predicted"/>
<keyword evidence="1" id="KW-1133">Transmembrane helix</keyword>
<accession>A4S3I8</accession>
<sequence>MDLIFILRQYIGIVLSMAAFAGFAFCTKLERRFDLDQTKIIHVSVGLAVVGLLFHELRPYKRQAGLTFSKEQAEEEWKAREEEIAAAKTKKKK</sequence>
<dbReference type="EMBL" id="CP000590">
    <property type="protein sequence ID" value="ABO98219.1"/>
    <property type="molecule type" value="Genomic_DNA"/>
</dbReference>
<dbReference type="RefSeq" id="XP_001419926.1">
    <property type="nucleotide sequence ID" value="XM_001419889.1"/>
</dbReference>
<dbReference type="HOGENOM" id="CLU_2403580_0_0_1"/>
<gene>
    <name evidence="2" type="ORF">OSTLU_26069</name>
</gene>
<keyword evidence="3" id="KW-1185">Reference proteome</keyword>
<reference evidence="2 3" key="1">
    <citation type="journal article" date="2007" name="Proc. Natl. Acad. Sci. U.S.A.">
        <title>The tiny eukaryote Ostreococcus provides genomic insights into the paradox of plankton speciation.</title>
        <authorList>
            <person name="Palenik B."/>
            <person name="Grimwood J."/>
            <person name="Aerts A."/>
            <person name="Rouze P."/>
            <person name="Salamov A."/>
            <person name="Putnam N."/>
            <person name="Dupont C."/>
            <person name="Jorgensen R."/>
            <person name="Derelle E."/>
            <person name="Rombauts S."/>
            <person name="Zhou K."/>
            <person name="Otillar R."/>
            <person name="Merchant S.S."/>
            <person name="Podell S."/>
            <person name="Gaasterland T."/>
            <person name="Napoli C."/>
            <person name="Gendler K."/>
            <person name="Manuell A."/>
            <person name="Tai V."/>
            <person name="Vallon O."/>
            <person name="Piganeau G."/>
            <person name="Jancek S."/>
            <person name="Heijde M."/>
            <person name="Jabbari K."/>
            <person name="Bowler C."/>
            <person name="Lohr M."/>
            <person name="Robbens S."/>
            <person name="Werner G."/>
            <person name="Dubchak I."/>
            <person name="Pazour G.J."/>
            <person name="Ren Q."/>
            <person name="Paulsen I."/>
            <person name="Delwiche C."/>
            <person name="Schmutz J."/>
            <person name="Rokhsar D."/>
            <person name="Van de Peer Y."/>
            <person name="Moreau H."/>
            <person name="Grigoriev I.V."/>
        </authorList>
    </citation>
    <scope>NUCLEOTIDE SEQUENCE [LARGE SCALE GENOMIC DNA]</scope>
    <source>
        <strain evidence="2 3">CCE9901</strain>
    </source>
</reference>
<dbReference type="OMA" id="MDARYYF"/>
<protein>
    <submittedName>
        <fullName evidence="2">Uncharacterized protein</fullName>
    </submittedName>
</protein>
<keyword evidence="1" id="KW-0472">Membrane</keyword>
<dbReference type="AlphaFoldDB" id="A4S3I8"/>
<dbReference type="GeneID" id="5004258"/>
<evidence type="ECO:0000313" key="2">
    <source>
        <dbReference type="EMBL" id="ABO98219.1"/>
    </source>
</evidence>
<keyword evidence="1" id="KW-0812">Transmembrane</keyword>
<evidence type="ECO:0000313" key="3">
    <source>
        <dbReference type="Proteomes" id="UP000001568"/>
    </source>
</evidence>
<evidence type="ECO:0000256" key="1">
    <source>
        <dbReference type="SAM" id="Phobius"/>
    </source>
</evidence>
<dbReference type="KEGG" id="olu:OSTLU_26069"/>